<dbReference type="HOGENOM" id="CLU_709474_0_0_5"/>
<organism evidence="2 3">
    <name type="scientific">Novosphingobium aromaticivorans (strain ATCC 700278 / DSM 12444 / CCUG 56034 / CIP 105152 / NBRC 16084 / F199)</name>
    <dbReference type="NCBI Taxonomy" id="279238"/>
    <lineage>
        <taxon>Bacteria</taxon>
        <taxon>Pseudomonadati</taxon>
        <taxon>Pseudomonadota</taxon>
        <taxon>Alphaproteobacteria</taxon>
        <taxon>Sphingomonadales</taxon>
        <taxon>Sphingomonadaceae</taxon>
        <taxon>Novosphingobium</taxon>
    </lineage>
</organism>
<evidence type="ECO:0000313" key="2">
    <source>
        <dbReference type="EMBL" id="ABP64255.1"/>
    </source>
</evidence>
<proteinExistence type="predicted"/>
<evidence type="ECO:0000256" key="1">
    <source>
        <dbReference type="SAM" id="MobiDB-lite"/>
    </source>
</evidence>
<feature type="compositionally biased region" description="Basic and acidic residues" evidence="1">
    <location>
        <begin position="127"/>
        <end position="142"/>
    </location>
</feature>
<dbReference type="Proteomes" id="UP000009134">
    <property type="component" value="Plasmid pNL1"/>
</dbReference>
<keyword evidence="2" id="KW-0614">Plasmid</keyword>
<name>A4XE94_NOVAD</name>
<evidence type="ECO:0000313" key="3">
    <source>
        <dbReference type="Proteomes" id="UP000009134"/>
    </source>
</evidence>
<reference evidence="2 3" key="1">
    <citation type="submission" date="2007-04" db="EMBL/GenBank/DDBJ databases">
        <title>Complete sequence of plasmid pNL1 of Novosphingobium aromaticivorans DSM 12444.</title>
        <authorList>
            <consortium name="US DOE Joint Genome Institute"/>
            <person name="Copeland A."/>
            <person name="Lucas S."/>
            <person name="Lapidus A."/>
            <person name="Barry K."/>
            <person name="Detter J.C."/>
            <person name="Glavina del Rio T."/>
            <person name="Hammon N."/>
            <person name="Israni S."/>
            <person name="Dalin E."/>
            <person name="Tice H."/>
            <person name="Pitluck S."/>
            <person name="Chertkov O."/>
            <person name="Han C."/>
            <person name="Thomson S."/>
            <person name="Schmutz J."/>
            <person name="Larimer F."/>
            <person name="Land M."/>
            <person name="Kyrpides N."/>
            <person name="Ivanova N."/>
            <person name="Fredrickson J."/>
            <person name="Romine M.F."/>
            <person name="Richardson P."/>
        </authorList>
    </citation>
    <scope>NUCLEOTIDE SEQUENCE [LARGE SCALE GENOMIC DNA]</scope>
    <source>
        <strain evidence="3">ATCC 700278 / DSM 12444 / CCUG 56034 / CIP 105152 / NBRC 16084 / F199</strain>
        <plasmid evidence="2 3">pNL1</plasmid>
    </source>
</reference>
<dbReference type="EMBL" id="CP000676">
    <property type="protein sequence ID" value="ABP64255.1"/>
    <property type="molecule type" value="Genomic_DNA"/>
</dbReference>
<protein>
    <submittedName>
        <fullName evidence="2">Uncharacterized protein</fullName>
    </submittedName>
</protein>
<accession>A4XE94</accession>
<sequence>MFPNLGMGIAGSGTEVSVFRNPVCCIGNCDCRTRNWPSRITSTGPDSPNLQFGAIVPADTCTGISTHGRRNAQRPHLRKRAVLRPAGRCDGGLFQGIPPVSDDADDCPSRLLAPQIPRDIEAGTRRFPRGLRDRRGHPDLSRGRPGVVRRLRCGPRQGEGNQRKAGIGQDPRAVRGIPRGKIQSALGIFHAASCALLKTLDRLCHPIDLLPWEGWIMPHRNLTPETVFKPSSPPGSEPVFAFASPGPREGEQEQYKQLINDELVRQGILPAHLADRMQISRPKLHKILKQTNPLSDDLRDRIFSELGMDHVRAKFCVALLHDPRAYIEQSVFLATESLKSFYLEVLTCRRGSIEVDLRPAVIHEAARRAYDLLLSHQERVMQNNQTLQA</sequence>
<dbReference type="AlphaFoldDB" id="A4XE94"/>
<gene>
    <name evidence="2" type="ordered locus">Saro_4014</name>
</gene>
<geneLocation type="plasmid" evidence="2 3">
    <name>pNL1</name>
</geneLocation>
<dbReference type="KEGG" id="nar:Saro_4014"/>
<keyword evidence="3" id="KW-1185">Reference proteome</keyword>
<feature type="region of interest" description="Disordered" evidence="1">
    <location>
        <begin position="127"/>
        <end position="174"/>
    </location>
</feature>